<dbReference type="Proteomes" id="UP000186607">
    <property type="component" value="Unassembled WGS sequence"/>
</dbReference>
<keyword evidence="2" id="KW-1185">Reference proteome</keyword>
<reference evidence="1 2" key="1">
    <citation type="submission" date="2017-01" db="EMBL/GenBank/DDBJ databases">
        <title>Genome Analysis of Deinococcus marmoris KOPRI26562.</title>
        <authorList>
            <person name="Kim J.H."/>
            <person name="Oh H.-M."/>
        </authorList>
    </citation>
    <scope>NUCLEOTIDE SEQUENCE [LARGE SCALE GENOMIC DNA]</scope>
    <source>
        <strain evidence="1 2">KOPRI26562</strain>
    </source>
</reference>
<dbReference type="AlphaFoldDB" id="A0A1U7P2X1"/>
<gene>
    <name evidence="1" type="ORF">BOO71_0002320</name>
</gene>
<evidence type="ECO:0000313" key="1">
    <source>
        <dbReference type="EMBL" id="OLV19527.1"/>
    </source>
</evidence>
<accession>A0A1U7P2X1</accession>
<protein>
    <submittedName>
        <fullName evidence="1">Uncharacterized protein</fullName>
    </submittedName>
</protein>
<evidence type="ECO:0000313" key="2">
    <source>
        <dbReference type="Proteomes" id="UP000186607"/>
    </source>
</evidence>
<organism evidence="1 2">
    <name type="scientific">Deinococcus marmoris</name>
    <dbReference type="NCBI Taxonomy" id="249408"/>
    <lineage>
        <taxon>Bacteria</taxon>
        <taxon>Thermotogati</taxon>
        <taxon>Deinococcota</taxon>
        <taxon>Deinococci</taxon>
        <taxon>Deinococcales</taxon>
        <taxon>Deinococcaceae</taxon>
        <taxon>Deinococcus</taxon>
    </lineage>
</organism>
<sequence>MQEINNIPPAQALRLYRGSDVDIQHPLSRDGVPISGAELLAYEACTYKMQFRTRPHGGCLLAEAEYLGFAVTTNPNTGFDEAGPFFRIRASEADKLRAVCYADIFLIDSLGHQRALMTFEVEAEGRVTQTAGGTP</sequence>
<comment type="caution">
    <text evidence="1">The sequence shown here is derived from an EMBL/GenBank/DDBJ whole genome shotgun (WGS) entry which is preliminary data.</text>
</comment>
<proteinExistence type="predicted"/>
<name>A0A1U7P2X1_9DEIO</name>
<dbReference type="EMBL" id="MSTI01000028">
    <property type="protein sequence ID" value="OLV19527.1"/>
    <property type="molecule type" value="Genomic_DNA"/>
</dbReference>
<dbReference type="RefSeq" id="WP_075830671.1">
    <property type="nucleotide sequence ID" value="NZ_MSTI01000028.1"/>
</dbReference>
<dbReference type="STRING" id="249408.BOO71_0002320"/>